<dbReference type="InterPro" id="IPR010982">
    <property type="entry name" value="Lambda_DNA-bd_dom_sf"/>
</dbReference>
<dbReference type="OrthoDB" id="252257at2"/>
<name>A0A0A3IKH8_9BACI</name>
<evidence type="ECO:0000256" key="1">
    <source>
        <dbReference type="ARBA" id="ARBA00023125"/>
    </source>
</evidence>
<evidence type="ECO:0000313" key="3">
    <source>
        <dbReference type="EMBL" id="KGR83298.1"/>
    </source>
</evidence>
<dbReference type="Gene3D" id="1.25.40.10">
    <property type="entry name" value="Tetratricopeptide repeat domain"/>
    <property type="match status" value="1"/>
</dbReference>
<protein>
    <recommendedName>
        <fullName evidence="2">HTH cro/C1-type domain-containing protein</fullName>
    </recommendedName>
</protein>
<dbReference type="SUPFAM" id="SSF48452">
    <property type="entry name" value="TPR-like"/>
    <property type="match status" value="1"/>
</dbReference>
<dbReference type="InterPro" id="IPR050807">
    <property type="entry name" value="TransReg_Diox_bact_type"/>
</dbReference>
<dbReference type="Gene3D" id="1.10.260.40">
    <property type="entry name" value="lambda repressor-like DNA-binding domains"/>
    <property type="match status" value="1"/>
</dbReference>
<dbReference type="RefSeq" id="WP_036156350.1">
    <property type="nucleotide sequence ID" value="NZ_AVCX01000003.1"/>
</dbReference>
<dbReference type="GO" id="GO:0003700">
    <property type="term" value="F:DNA-binding transcription factor activity"/>
    <property type="evidence" value="ECO:0007669"/>
    <property type="project" value="TreeGrafter"/>
</dbReference>
<proteinExistence type="predicted"/>
<dbReference type="Proteomes" id="UP000030437">
    <property type="component" value="Unassembled WGS sequence"/>
</dbReference>
<gene>
    <name evidence="3" type="ORF">CD32_15765</name>
</gene>
<dbReference type="EMBL" id="JPVP01000058">
    <property type="protein sequence ID" value="KGR83298.1"/>
    <property type="molecule type" value="Genomic_DNA"/>
</dbReference>
<accession>A0A0A3IKH8</accession>
<comment type="caution">
    <text evidence="3">The sequence shown here is derived from an EMBL/GenBank/DDBJ whole genome shotgun (WGS) entry which is preliminary data.</text>
</comment>
<dbReference type="AlphaFoldDB" id="A0A0A3IKH8"/>
<dbReference type="PANTHER" id="PTHR46797:SF1">
    <property type="entry name" value="METHYLPHOSPHONATE SYNTHASE"/>
    <property type="match status" value="1"/>
</dbReference>
<evidence type="ECO:0000259" key="2">
    <source>
        <dbReference type="PROSITE" id="PS50943"/>
    </source>
</evidence>
<dbReference type="STRING" id="1220589.CD32_15765"/>
<dbReference type="PANTHER" id="PTHR46797">
    <property type="entry name" value="HTH-TYPE TRANSCRIPTIONAL REGULATOR"/>
    <property type="match status" value="1"/>
</dbReference>
<dbReference type="InterPro" id="IPR001387">
    <property type="entry name" value="Cro/C1-type_HTH"/>
</dbReference>
<evidence type="ECO:0000313" key="4">
    <source>
        <dbReference type="Proteomes" id="UP000030437"/>
    </source>
</evidence>
<dbReference type="CDD" id="cd00093">
    <property type="entry name" value="HTH_XRE"/>
    <property type="match status" value="1"/>
</dbReference>
<reference evidence="3 4" key="1">
    <citation type="submission" date="2014-02" db="EMBL/GenBank/DDBJ databases">
        <title>Draft genome sequence of Lysinibacillus odysseyi NBRC 100172.</title>
        <authorList>
            <person name="Zhang F."/>
            <person name="Wang G."/>
            <person name="Zhang L."/>
        </authorList>
    </citation>
    <scope>NUCLEOTIDE SEQUENCE [LARGE SCALE GENOMIC DNA]</scope>
    <source>
        <strain evidence="3 4">NBRC 100172</strain>
    </source>
</reference>
<organism evidence="3 4">
    <name type="scientific">Lysinibacillus odysseyi 34hs-1 = NBRC 100172</name>
    <dbReference type="NCBI Taxonomy" id="1220589"/>
    <lineage>
        <taxon>Bacteria</taxon>
        <taxon>Bacillati</taxon>
        <taxon>Bacillota</taxon>
        <taxon>Bacilli</taxon>
        <taxon>Bacillales</taxon>
        <taxon>Bacillaceae</taxon>
        <taxon>Lysinibacillus</taxon>
    </lineage>
</organism>
<dbReference type="eggNOG" id="COG1396">
    <property type="taxonomic scope" value="Bacteria"/>
</dbReference>
<feature type="domain" description="HTH cro/C1-type" evidence="2">
    <location>
        <begin position="7"/>
        <end position="60"/>
    </location>
</feature>
<dbReference type="Pfam" id="PF01381">
    <property type="entry name" value="HTH_3"/>
    <property type="match status" value="1"/>
</dbReference>
<sequence length="424" mass="49915">MQVGDKLRQLRIYKGLSQAELAEGICSTAYLSKVENCKTSPSSNFIEKITKKLEVEPSVFSTDKSIYYTKLIHQLEGKVKQQEELNEKDVSTLYLALYETLSMDLHVKVFNLLMRYYIKNKYHSEAQKLYELCEKMLPMETELIVEDAHDIFSFYNLLGNYFYMQQQFHSADYYYTKAKDSGVKSKLELAKTYYNLSLTKQRIFDDMHISLIYAKQAYDLFDQEEAHSEIINVLISMIVQYIYNQNFEAASHALQAAYDKLEQKPEERNTSTIFMLEYYNGRLHEVMGNEEAALQKYIELTEAKEEHTSASLVYVYQSMVDIYFNQKQWVKVQTYCNKAMLLAEKYQLNYIYIQLIEVRAKLLLIRQDETGYMKEMKKALTLAREASLGKLVKEIAQTLGDYYMEQRFYKKASEYYKEALQAPK</sequence>
<dbReference type="InterPro" id="IPR011990">
    <property type="entry name" value="TPR-like_helical_dom_sf"/>
</dbReference>
<dbReference type="PROSITE" id="PS50943">
    <property type="entry name" value="HTH_CROC1"/>
    <property type="match status" value="1"/>
</dbReference>
<keyword evidence="4" id="KW-1185">Reference proteome</keyword>
<dbReference type="GO" id="GO:0003677">
    <property type="term" value="F:DNA binding"/>
    <property type="evidence" value="ECO:0007669"/>
    <property type="project" value="UniProtKB-KW"/>
</dbReference>
<keyword evidence="1" id="KW-0238">DNA-binding</keyword>
<dbReference type="SMART" id="SM00530">
    <property type="entry name" value="HTH_XRE"/>
    <property type="match status" value="1"/>
</dbReference>
<dbReference type="GO" id="GO:0005829">
    <property type="term" value="C:cytosol"/>
    <property type="evidence" value="ECO:0007669"/>
    <property type="project" value="TreeGrafter"/>
</dbReference>
<dbReference type="SUPFAM" id="SSF47413">
    <property type="entry name" value="lambda repressor-like DNA-binding domains"/>
    <property type="match status" value="1"/>
</dbReference>